<keyword evidence="2 7" id="KW-0645">Protease</keyword>
<accession>A0A0P7GB85</accession>
<feature type="transmembrane region" description="Helical" evidence="5">
    <location>
        <begin position="12"/>
        <end position="30"/>
    </location>
</feature>
<name>A0A0P7GB85_9EURY</name>
<dbReference type="Proteomes" id="UP000050535">
    <property type="component" value="Unassembled WGS sequence"/>
</dbReference>
<comment type="caution">
    <text evidence="7">The sequence shown here is derived from an EMBL/GenBank/DDBJ whole genome shotgun (WGS) entry which is preliminary data.</text>
</comment>
<dbReference type="InterPro" id="IPR004635">
    <property type="entry name" value="Pept_S49_SppA"/>
</dbReference>
<evidence type="ECO:0000256" key="5">
    <source>
        <dbReference type="SAM" id="Phobius"/>
    </source>
</evidence>
<dbReference type="GO" id="GO:0006508">
    <property type="term" value="P:proteolysis"/>
    <property type="evidence" value="ECO:0007669"/>
    <property type="project" value="UniProtKB-KW"/>
</dbReference>
<dbReference type="PATRIC" id="fig|699431.3.peg.1635"/>
<organism evidence="7 8">
    <name type="scientific">Halolamina pelagica</name>
    <dbReference type="NCBI Taxonomy" id="699431"/>
    <lineage>
        <taxon>Archaea</taxon>
        <taxon>Methanobacteriati</taxon>
        <taxon>Methanobacteriota</taxon>
        <taxon>Stenosarchaea group</taxon>
        <taxon>Halobacteria</taxon>
        <taxon>Halobacteriales</taxon>
        <taxon>Haloferacaceae</taxon>
    </lineage>
</organism>
<gene>
    <name evidence="7" type="ORF">SY89_01597</name>
</gene>
<keyword evidence="5" id="KW-0812">Transmembrane</keyword>
<evidence type="ECO:0000256" key="1">
    <source>
        <dbReference type="ARBA" id="ARBA00008683"/>
    </source>
</evidence>
<keyword evidence="8" id="KW-1185">Reference proteome</keyword>
<dbReference type="Gene3D" id="3.90.226.10">
    <property type="entry name" value="2-enoyl-CoA Hydratase, Chain A, domain 1"/>
    <property type="match status" value="1"/>
</dbReference>
<dbReference type="NCBIfam" id="TIGR00706">
    <property type="entry name" value="SppA_dom"/>
    <property type="match status" value="1"/>
</dbReference>
<dbReference type="AlphaFoldDB" id="A0A0P7GB85"/>
<feature type="domain" description="Peptidase S49" evidence="6">
    <location>
        <begin position="143"/>
        <end position="285"/>
    </location>
</feature>
<keyword evidence="3" id="KW-0378">Hydrolase</keyword>
<sequence length="334" mass="35419">MSNTSDRLGQLLVIAGVTLFALLAGWLLFVEFATDLADLFGVLLVFALGAAALRFASGLAGSQFPTYNVAEVGVEGPITRDGEGNNPIPTGPVGATADEIAEQIDTADGDPAVDALLVKLNTPGGEVVPSEDIRNAAESFDGPTIAYTTDVCASGGYWIASGCDEIWAREPSIVGSIGVIGSRLNVADLADRLGVSYEQFTAGEYKDAGTSLKDIDEDEREYLQGIIDGLYDRFVGRVAEGRALDESEIRDTEARIYLGDEAVELGLVDEIGTREDVIDRLEDELDEEVSVREFEPQRGALARVGMGARAVAYSFGAGIASHVDTDGLGVRFRT</sequence>
<evidence type="ECO:0000256" key="3">
    <source>
        <dbReference type="ARBA" id="ARBA00022801"/>
    </source>
</evidence>
<dbReference type="EMBL" id="LGUC01000001">
    <property type="protein sequence ID" value="KPN30857.1"/>
    <property type="molecule type" value="Genomic_DNA"/>
</dbReference>
<keyword evidence="4" id="KW-0720">Serine protease</keyword>
<dbReference type="OrthoDB" id="31107at2157"/>
<dbReference type="InterPro" id="IPR047272">
    <property type="entry name" value="S49_SppA_C"/>
</dbReference>
<dbReference type="STRING" id="699431.SY89_01597"/>
<proteinExistence type="inferred from homology"/>
<dbReference type="SUPFAM" id="SSF52096">
    <property type="entry name" value="ClpP/crotonase"/>
    <property type="match status" value="1"/>
</dbReference>
<evidence type="ECO:0000313" key="7">
    <source>
        <dbReference type="EMBL" id="KPN30857.1"/>
    </source>
</evidence>
<evidence type="ECO:0000256" key="4">
    <source>
        <dbReference type="ARBA" id="ARBA00022825"/>
    </source>
</evidence>
<evidence type="ECO:0000313" key="8">
    <source>
        <dbReference type="Proteomes" id="UP000050535"/>
    </source>
</evidence>
<feature type="transmembrane region" description="Helical" evidence="5">
    <location>
        <begin position="36"/>
        <end position="56"/>
    </location>
</feature>
<dbReference type="RefSeq" id="WP_054583681.1">
    <property type="nucleotide sequence ID" value="NZ_LGUC01000001.1"/>
</dbReference>
<comment type="similarity">
    <text evidence="1">Belongs to the peptidase S49 family.</text>
</comment>
<protein>
    <submittedName>
        <fullName evidence="7">Protease 4</fullName>
    </submittedName>
</protein>
<dbReference type="GO" id="GO:0008236">
    <property type="term" value="F:serine-type peptidase activity"/>
    <property type="evidence" value="ECO:0007669"/>
    <property type="project" value="UniProtKB-KW"/>
</dbReference>
<dbReference type="InterPro" id="IPR029045">
    <property type="entry name" value="ClpP/crotonase-like_dom_sf"/>
</dbReference>
<reference evidence="8" key="1">
    <citation type="submission" date="2013-11" db="EMBL/GenBank/DDBJ databases">
        <authorList>
            <person name="Hoang H.T."/>
            <person name="Killian M.L."/>
            <person name="Madson D.M."/>
            <person name="Arruda P.H.E."/>
            <person name="Sun D."/>
            <person name="Schwartz K.J."/>
            <person name="Yoon K."/>
        </authorList>
    </citation>
    <scope>NUCLEOTIDE SEQUENCE [LARGE SCALE GENOMIC DNA]</scope>
    <source>
        <strain evidence="8">CDK2</strain>
    </source>
</reference>
<dbReference type="CDD" id="cd07023">
    <property type="entry name" value="S49_Sppa_N_C"/>
    <property type="match status" value="1"/>
</dbReference>
<keyword evidence="5" id="KW-1133">Transmembrane helix</keyword>
<dbReference type="PANTHER" id="PTHR42987">
    <property type="entry name" value="PEPTIDASE S49"/>
    <property type="match status" value="1"/>
</dbReference>
<keyword evidence="5" id="KW-0472">Membrane</keyword>
<dbReference type="Pfam" id="PF01343">
    <property type="entry name" value="Peptidase_S49"/>
    <property type="match status" value="1"/>
</dbReference>
<evidence type="ECO:0000259" key="6">
    <source>
        <dbReference type="Pfam" id="PF01343"/>
    </source>
</evidence>
<dbReference type="PANTHER" id="PTHR42987:SF4">
    <property type="entry name" value="PROTEASE SOHB-RELATED"/>
    <property type="match status" value="1"/>
</dbReference>
<dbReference type="InterPro" id="IPR002142">
    <property type="entry name" value="Peptidase_S49"/>
</dbReference>
<evidence type="ECO:0000256" key="2">
    <source>
        <dbReference type="ARBA" id="ARBA00022670"/>
    </source>
</evidence>